<reference evidence="2" key="1">
    <citation type="submission" date="2020-01" db="EMBL/GenBank/DDBJ databases">
        <authorList>
            <consortium name="DOE Joint Genome Institute"/>
            <person name="Haridas S."/>
            <person name="Albert R."/>
            <person name="Binder M."/>
            <person name="Bloem J."/>
            <person name="Labutti K."/>
            <person name="Salamov A."/>
            <person name="Andreopoulos B."/>
            <person name="Baker S.E."/>
            <person name="Barry K."/>
            <person name="Bills G."/>
            <person name="Bluhm B.H."/>
            <person name="Cannon C."/>
            <person name="Castanera R."/>
            <person name="Culley D.E."/>
            <person name="Daum C."/>
            <person name="Ezra D."/>
            <person name="Gonzalez J.B."/>
            <person name="Henrissat B."/>
            <person name="Kuo A."/>
            <person name="Liang C."/>
            <person name="Lipzen A."/>
            <person name="Lutzoni F."/>
            <person name="Magnuson J."/>
            <person name="Mondo S."/>
            <person name="Nolan M."/>
            <person name="Ohm R."/>
            <person name="Pangilinan J."/>
            <person name="Park H.-J."/>
            <person name="Ramirez L."/>
            <person name="Alfaro M."/>
            <person name="Sun H."/>
            <person name="Tritt A."/>
            <person name="Yoshinaga Y."/>
            <person name="Zwiers L.-H."/>
            <person name="Turgeon B.G."/>
            <person name="Goodwin S.B."/>
            <person name="Spatafora J.W."/>
            <person name="Crous P.W."/>
            <person name="Grigoriev I.V."/>
        </authorList>
    </citation>
    <scope>NUCLEOTIDE SEQUENCE</scope>
    <source>
        <strain evidence="2">IPT5</strain>
    </source>
</reference>
<evidence type="ECO:0000256" key="1">
    <source>
        <dbReference type="SAM" id="Phobius"/>
    </source>
</evidence>
<dbReference type="PANTHER" id="PTHR12277:SF81">
    <property type="entry name" value="PROTEIN ABHD13"/>
    <property type="match status" value="1"/>
</dbReference>
<name>A0A6A7BQJ1_9PLEO</name>
<dbReference type="OrthoDB" id="446723at2759"/>
<dbReference type="PANTHER" id="PTHR12277">
    <property type="entry name" value="ALPHA/BETA HYDROLASE DOMAIN-CONTAINING PROTEIN"/>
    <property type="match status" value="1"/>
</dbReference>
<accession>A0A6A7BQJ1</accession>
<dbReference type="AlphaFoldDB" id="A0A6A7BQJ1"/>
<sequence length="461" mass="50553">MVALQRIFVKAYWTLAGIGIAWAVCVGLLVVPVVQRHALYAHKFQTSFWHNVSNPEEFGFAKGQVQPFLLETADHEKLFCWHVIPLDVYLENENELVMAAGSGEVAEELKGTLGEKLMSRDQESRVVVNFHGNAGHIAQSTRPSTYRSLTSIPKTHLLTCSYRGFGTSTLNNAPHLPTEPGLITDAISLLSYLHTTLHHPPPRTVLLGQSLGTAVTAAAALYFADPTSQFLPPSLPPPSALQLHYQEQEKEEEHETNPPNNNYASIILISPFRSLPFLLKTYKISGIIPILKPLAGYPRIAKLVEARILDTWDTAARLGALVKFATATFTATATATSTSTSTSTSNTNSDSDHHLRLTLIHARNDQDITFRESEALYTPLQSEILAWEGASATEERRSIHGGERVKRGAFAYRKVEVEREGGSGGSGGSVRVELEVVRYGGHNEVAGWNAVGLAVRRAFAR</sequence>
<evidence type="ECO:0000313" key="3">
    <source>
        <dbReference type="Proteomes" id="UP000799423"/>
    </source>
</evidence>
<protein>
    <recommendedName>
        <fullName evidence="4">AB hydrolase-1 domain-containing protein</fullName>
    </recommendedName>
</protein>
<keyword evidence="1" id="KW-1133">Transmembrane helix</keyword>
<gene>
    <name evidence="2" type="ORF">T440DRAFT_463133</name>
</gene>
<evidence type="ECO:0008006" key="4">
    <source>
        <dbReference type="Google" id="ProtNLM"/>
    </source>
</evidence>
<dbReference type="SUPFAM" id="SSF53474">
    <property type="entry name" value="alpha/beta-Hydrolases"/>
    <property type="match status" value="1"/>
</dbReference>
<feature type="transmembrane region" description="Helical" evidence="1">
    <location>
        <begin position="12"/>
        <end position="34"/>
    </location>
</feature>
<dbReference type="Proteomes" id="UP000799423">
    <property type="component" value="Unassembled WGS sequence"/>
</dbReference>
<proteinExistence type="predicted"/>
<dbReference type="Gene3D" id="3.40.50.1820">
    <property type="entry name" value="alpha/beta hydrolase"/>
    <property type="match status" value="1"/>
</dbReference>
<keyword evidence="1" id="KW-0812">Transmembrane</keyword>
<organism evidence="2 3">
    <name type="scientific">Plenodomus tracheiphilus IPT5</name>
    <dbReference type="NCBI Taxonomy" id="1408161"/>
    <lineage>
        <taxon>Eukaryota</taxon>
        <taxon>Fungi</taxon>
        <taxon>Dikarya</taxon>
        <taxon>Ascomycota</taxon>
        <taxon>Pezizomycotina</taxon>
        <taxon>Dothideomycetes</taxon>
        <taxon>Pleosporomycetidae</taxon>
        <taxon>Pleosporales</taxon>
        <taxon>Pleosporineae</taxon>
        <taxon>Leptosphaeriaceae</taxon>
        <taxon>Plenodomus</taxon>
    </lineage>
</organism>
<keyword evidence="3" id="KW-1185">Reference proteome</keyword>
<dbReference type="InterPro" id="IPR029058">
    <property type="entry name" value="AB_hydrolase_fold"/>
</dbReference>
<dbReference type="EMBL" id="MU006288">
    <property type="protein sequence ID" value="KAF2856919.1"/>
    <property type="molecule type" value="Genomic_DNA"/>
</dbReference>
<keyword evidence="1" id="KW-0472">Membrane</keyword>
<evidence type="ECO:0000313" key="2">
    <source>
        <dbReference type="EMBL" id="KAF2856919.1"/>
    </source>
</evidence>